<keyword evidence="8 10" id="KW-1133">Transmembrane helix</keyword>
<evidence type="ECO:0000259" key="12">
    <source>
        <dbReference type="Pfam" id="PF01694"/>
    </source>
</evidence>
<feature type="compositionally biased region" description="Polar residues" evidence="11">
    <location>
        <begin position="48"/>
        <end position="59"/>
    </location>
</feature>
<dbReference type="PANTHER" id="PTHR22936:SF69">
    <property type="entry name" value="RHOMBOID-LIKE PROTEIN"/>
    <property type="match status" value="1"/>
</dbReference>
<comment type="function">
    <text evidence="10">Serine protease involved in intramembrane proteolysis.</text>
</comment>
<comment type="caution">
    <text evidence="13">The sequence shown here is derived from an EMBL/GenBank/DDBJ whole genome shotgun (WGS) entry which is preliminary data.</text>
</comment>
<feature type="transmembrane region" description="Helical" evidence="10">
    <location>
        <begin position="281"/>
        <end position="302"/>
    </location>
</feature>
<evidence type="ECO:0000256" key="7">
    <source>
        <dbReference type="ARBA" id="ARBA00022825"/>
    </source>
</evidence>
<organism evidence="13 14">
    <name type="scientific">Knufia fluminis</name>
    <dbReference type="NCBI Taxonomy" id="191047"/>
    <lineage>
        <taxon>Eukaryota</taxon>
        <taxon>Fungi</taxon>
        <taxon>Dikarya</taxon>
        <taxon>Ascomycota</taxon>
        <taxon>Pezizomycotina</taxon>
        <taxon>Eurotiomycetes</taxon>
        <taxon>Chaetothyriomycetidae</taxon>
        <taxon>Chaetothyriales</taxon>
        <taxon>Trichomeriaceae</taxon>
        <taxon>Knufia</taxon>
    </lineage>
</organism>
<dbReference type="Gene3D" id="1.20.1540.10">
    <property type="entry name" value="Rhomboid-like"/>
    <property type="match status" value="1"/>
</dbReference>
<dbReference type="EC" id="3.4.21.105" evidence="10"/>
<feature type="domain" description="Peptidase S54 rhomboid" evidence="12">
    <location>
        <begin position="245"/>
        <end position="382"/>
    </location>
</feature>
<dbReference type="GO" id="GO:0004252">
    <property type="term" value="F:serine-type endopeptidase activity"/>
    <property type="evidence" value="ECO:0007669"/>
    <property type="project" value="InterPro"/>
</dbReference>
<comment type="subcellular location">
    <subcellularLocation>
        <location evidence="2 10">Membrane</location>
        <topology evidence="2 10">Multi-pass membrane protein</topology>
    </subcellularLocation>
</comment>
<evidence type="ECO:0000256" key="5">
    <source>
        <dbReference type="ARBA" id="ARBA00022692"/>
    </source>
</evidence>
<evidence type="ECO:0000256" key="8">
    <source>
        <dbReference type="ARBA" id="ARBA00022989"/>
    </source>
</evidence>
<keyword evidence="4 10" id="KW-0645">Protease</keyword>
<name>A0AAN8EBE0_9EURO</name>
<dbReference type="InterPro" id="IPR035952">
    <property type="entry name" value="Rhomboid-like_sf"/>
</dbReference>
<sequence length="541" mass="59842">MAANEYYQSSSQQYQAFNPSARSNRPPPSQNNYYAGHGQPAPSVAPSYHSNDPYQSESRLSPPPLNNPSHANTFSNKTPADNNARIHTNQNEWPSTQNTAYPPSPESQQPHPALLPSTTKNKKKKKKKKGFFSGKVPWFVYFISLVQITVFVVEIIRNSIITGSPIMIKPSFNPMIGPSTYVLVNMGARFVPCMRTTYFPDSDEPYPDTPWPCPNTTSNLSNDPNNQCHLAELCGLGGLEYSNPDQWYRFITPMFLHAGLIHIGFNMLLQLTLGKDMEKAIGTLRFTIVYLSSGIFGFVLGGNFAAPAIASTGASGCLFGILALVLLDLFYTWSQRQSPGKDLLWLMFDIIISFVLGLLPGLDNFSHIGGFLMGIVLGICILHSPSSLRKRIGETSHKPSYSQLGSQTDIPMVSGALKDDGKDSAFATTTIAKPADFTRFAKQPLGFFKNRKPAWWAWWLIRAGCLIGVLIGFVVLLTNFYSYREQCGWCKYLSCLDITVGGQNWCDLGYMTFPSSTGGSTDSSGNSKRALEEVFRKAFRA</sequence>
<keyword evidence="7 10" id="KW-0720">Serine protease</keyword>
<evidence type="ECO:0000256" key="9">
    <source>
        <dbReference type="ARBA" id="ARBA00023136"/>
    </source>
</evidence>
<evidence type="ECO:0000313" key="13">
    <source>
        <dbReference type="EMBL" id="KAK5951354.1"/>
    </source>
</evidence>
<dbReference type="InterPro" id="IPR022764">
    <property type="entry name" value="Peptidase_S54_rhomboid_dom"/>
</dbReference>
<feature type="compositionally biased region" description="Low complexity" evidence="11">
    <location>
        <begin position="1"/>
        <end position="24"/>
    </location>
</feature>
<comment type="similarity">
    <text evidence="3 10">Belongs to the peptidase S54 family.</text>
</comment>
<evidence type="ECO:0000256" key="11">
    <source>
        <dbReference type="SAM" id="MobiDB-lite"/>
    </source>
</evidence>
<evidence type="ECO:0000256" key="3">
    <source>
        <dbReference type="ARBA" id="ARBA00009045"/>
    </source>
</evidence>
<feature type="transmembrane region" description="Helical" evidence="10">
    <location>
        <begin position="247"/>
        <end position="269"/>
    </location>
</feature>
<feature type="transmembrane region" description="Helical" evidence="10">
    <location>
        <begin position="136"/>
        <end position="156"/>
    </location>
</feature>
<proteinExistence type="inferred from homology"/>
<dbReference type="GO" id="GO:0006508">
    <property type="term" value="P:proteolysis"/>
    <property type="evidence" value="ECO:0007669"/>
    <property type="project" value="UniProtKB-KW"/>
</dbReference>
<reference evidence="13 14" key="1">
    <citation type="submission" date="2022-12" db="EMBL/GenBank/DDBJ databases">
        <title>Genomic features and morphological characterization of a novel Knufia sp. strain isolated from spacecraft assembly facility.</title>
        <authorList>
            <person name="Teixeira M."/>
            <person name="Chander A.M."/>
            <person name="Stajich J.E."/>
            <person name="Venkateswaran K."/>
        </authorList>
    </citation>
    <scope>NUCLEOTIDE SEQUENCE [LARGE SCALE GENOMIC DNA]</scope>
    <source>
        <strain evidence="13 14">FJI-L2-BK-P2</strain>
    </source>
</reference>
<feature type="transmembrane region" description="Helical" evidence="10">
    <location>
        <begin position="308"/>
        <end position="331"/>
    </location>
</feature>
<dbReference type="EMBL" id="JAKLMC020000021">
    <property type="protein sequence ID" value="KAK5951354.1"/>
    <property type="molecule type" value="Genomic_DNA"/>
</dbReference>
<keyword evidence="14" id="KW-1185">Reference proteome</keyword>
<evidence type="ECO:0000256" key="1">
    <source>
        <dbReference type="ARBA" id="ARBA00000156"/>
    </source>
</evidence>
<evidence type="ECO:0000256" key="6">
    <source>
        <dbReference type="ARBA" id="ARBA00022801"/>
    </source>
</evidence>
<keyword evidence="6 10" id="KW-0378">Hydrolase</keyword>
<evidence type="ECO:0000256" key="2">
    <source>
        <dbReference type="ARBA" id="ARBA00004141"/>
    </source>
</evidence>
<dbReference type="GO" id="GO:0016020">
    <property type="term" value="C:membrane"/>
    <property type="evidence" value="ECO:0007669"/>
    <property type="project" value="UniProtKB-SubCell"/>
</dbReference>
<gene>
    <name evidence="13" type="ORF">OHC33_007772</name>
</gene>
<dbReference type="AlphaFoldDB" id="A0AAN8EBE0"/>
<dbReference type="SUPFAM" id="SSF144091">
    <property type="entry name" value="Rhomboid-like"/>
    <property type="match status" value="1"/>
</dbReference>
<feature type="transmembrane region" description="Helical" evidence="10">
    <location>
        <begin position="459"/>
        <end position="481"/>
    </location>
</feature>
<protein>
    <recommendedName>
        <fullName evidence="10">Rhomboid-type serine protease</fullName>
        <ecNumber evidence="10">3.4.21.105</ecNumber>
    </recommendedName>
</protein>
<comment type="catalytic activity">
    <reaction evidence="1 10">
        <text>Cleaves type-1 transmembrane domains using a catalytic dyad composed of serine and histidine that are contributed by different transmembrane domains.</text>
        <dbReference type="EC" id="3.4.21.105"/>
    </reaction>
</comment>
<feature type="transmembrane region" description="Helical" evidence="10">
    <location>
        <begin position="343"/>
        <end position="362"/>
    </location>
</feature>
<evidence type="ECO:0000256" key="10">
    <source>
        <dbReference type="RuleBase" id="RU362115"/>
    </source>
</evidence>
<feature type="region of interest" description="Disordered" evidence="11">
    <location>
        <begin position="1"/>
        <end position="127"/>
    </location>
</feature>
<keyword evidence="5 10" id="KW-0812">Transmembrane</keyword>
<dbReference type="Pfam" id="PF01694">
    <property type="entry name" value="Rhomboid"/>
    <property type="match status" value="1"/>
</dbReference>
<feature type="compositionally biased region" description="Polar residues" evidence="11">
    <location>
        <begin position="70"/>
        <end position="110"/>
    </location>
</feature>
<dbReference type="InterPro" id="IPR002610">
    <property type="entry name" value="Peptidase_S54_rhomboid-like"/>
</dbReference>
<evidence type="ECO:0000313" key="14">
    <source>
        <dbReference type="Proteomes" id="UP001316803"/>
    </source>
</evidence>
<dbReference type="Proteomes" id="UP001316803">
    <property type="component" value="Unassembled WGS sequence"/>
</dbReference>
<comment type="caution">
    <text evidence="10">Lacks conserved residue(s) required for the propagation of feature annotation.</text>
</comment>
<evidence type="ECO:0000256" key="4">
    <source>
        <dbReference type="ARBA" id="ARBA00022670"/>
    </source>
</evidence>
<accession>A0AAN8EBE0</accession>
<dbReference type="PANTHER" id="PTHR22936">
    <property type="entry name" value="RHOMBOID-RELATED"/>
    <property type="match status" value="1"/>
</dbReference>
<keyword evidence="9 10" id="KW-0472">Membrane</keyword>